<keyword evidence="1" id="KW-0472">Membrane</keyword>
<accession>A0A2T4ZD32</accession>
<dbReference type="AlphaFoldDB" id="A0A2T4ZD32"/>
<keyword evidence="1" id="KW-1133">Transmembrane helix</keyword>
<dbReference type="RefSeq" id="WP_107727062.1">
    <property type="nucleotide sequence ID" value="NZ_PZZP01000001.1"/>
</dbReference>
<keyword evidence="3" id="KW-1185">Reference proteome</keyword>
<dbReference type="OrthoDB" id="2663431at2"/>
<name>A0A2T4ZD32_9BACL</name>
<gene>
    <name evidence="2" type="ORF">C8J48_2427</name>
</gene>
<keyword evidence="1" id="KW-0812">Transmembrane</keyword>
<reference evidence="2 3" key="1">
    <citation type="submission" date="2018-04" db="EMBL/GenBank/DDBJ databases">
        <title>Genomic Encyclopedia of Archaeal and Bacterial Type Strains, Phase II (KMG-II): from individual species to whole genera.</title>
        <authorList>
            <person name="Goeker M."/>
        </authorList>
    </citation>
    <scope>NUCLEOTIDE SEQUENCE [LARGE SCALE GENOMIC DNA]</scope>
    <source>
        <strain evidence="2 3">DSM 45169</strain>
    </source>
</reference>
<dbReference type="Gene3D" id="2.60.40.3680">
    <property type="match status" value="1"/>
</dbReference>
<feature type="transmembrane region" description="Helical" evidence="1">
    <location>
        <begin position="282"/>
        <end position="299"/>
    </location>
</feature>
<dbReference type="EMBL" id="PZZP01000001">
    <property type="protein sequence ID" value="PTM59795.1"/>
    <property type="molecule type" value="Genomic_DNA"/>
</dbReference>
<feature type="transmembrane region" description="Helical" evidence="1">
    <location>
        <begin position="329"/>
        <end position="350"/>
    </location>
</feature>
<protein>
    <submittedName>
        <fullName evidence="2">Uncharacterized protein</fullName>
    </submittedName>
</protein>
<feature type="transmembrane region" description="Helical" evidence="1">
    <location>
        <begin position="306"/>
        <end position="323"/>
    </location>
</feature>
<evidence type="ECO:0000313" key="3">
    <source>
        <dbReference type="Proteomes" id="UP000241639"/>
    </source>
</evidence>
<proteinExistence type="predicted"/>
<sequence length="373" mass="43041">MVLVRGKHILYLWLLMLILLPVEVDANGGPVRGEPQATGEIWFDSNSGIVLEEETVRFHMNKEAFTNIRQGRTAVEVRYRLKNTLDQQRHIQMFFLAPGNAESLPEFHKELKNANFQVTQDGEHLPIKKPQVVHPQEWEPQEPENGIDSSQKGAMDFPEYITDPHHPLGVQIPLSFQPGESTQIHIRYRDPVAYHEAGQVSPALSHLYYLTPARYWEGEPHVRLEIILPRGKYDVASNLPLKQEGSIFFTTFDTLPAQEWYFSVVDRERLLFYTNTPWKHNWFIACMIWAISAVLFWLRSSLRQPWIGWLPYPLAVVLLIIFVQKAAEYPLNGFLLPLIYLAVVGIIYLVDRGFKYMDSNRINPGTQPSRPTG</sequence>
<dbReference type="Proteomes" id="UP000241639">
    <property type="component" value="Unassembled WGS sequence"/>
</dbReference>
<evidence type="ECO:0000313" key="2">
    <source>
        <dbReference type="EMBL" id="PTM59795.1"/>
    </source>
</evidence>
<organism evidence="2 3">
    <name type="scientific">Desmospora activa DSM 45169</name>
    <dbReference type="NCBI Taxonomy" id="1121389"/>
    <lineage>
        <taxon>Bacteria</taxon>
        <taxon>Bacillati</taxon>
        <taxon>Bacillota</taxon>
        <taxon>Bacilli</taxon>
        <taxon>Bacillales</taxon>
        <taxon>Thermoactinomycetaceae</taxon>
        <taxon>Desmospora</taxon>
    </lineage>
</organism>
<comment type="caution">
    <text evidence="2">The sequence shown here is derived from an EMBL/GenBank/DDBJ whole genome shotgun (WGS) entry which is preliminary data.</text>
</comment>
<evidence type="ECO:0000256" key="1">
    <source>
        <dbReference type="SAM" id="Phobius"/>
    </source>
</evidence>